<evidence type="ECO:0000313" key="8">
    <source>
        <dbReference type="Proteomes" id="UP001497525"/>
    </source>
</evidence>
<dbReference type="Pfam" id="PF10233">
    <property type="entry name" value="Cg6151-P"/>
    <property type="match status" value="1"/>
</dbReference>
<dbReference type="PANTHER" id="PTHR13314:SF2">
    <property type="entry name" value="CALCIUM CHANNEL FLOWER HOMOLOG"/>
    <property type="match status" value="1"/>
</dbReference>
<dbReference type="InterPro" id="IPR019365">
    <property type="entry name" value="TVP18/Ca-channel_flower"/>
</dbReference>
<evidence type="ECO:0000256" key="4">
    <source>
        <dbReference type="ARBA" id="ARBA00022989"/>
    </source>
</evidence>
<name>A0AAV2T4Q3_CALDB</name>
<keyword evidence="5 6" id="KW-0472">Membrane</keyword>
<keyword evidence="3 6" id="KW-0812">Transmembrane</keyword>
<dbReference type="PANTHER" id="PTHR13314">
    <property type="entry name" value="CALCIUM CHANNEL FLOWER HOMOLOG"/>
    <property type="match status" value="1"/>
</dbReference>
<feature type="transmembrane region" description="Helical" evidence="6">
    <location>
        <begin position="12"/>
        <end position="33"/>
    </location>
</feature>
<evidence type="ECO:0000313" key="7">
    <source>
        <dbReference type="EMBL" id="CAL5131385.1"/>
    </source>
</evidence>
<organism evidence="7 8">
    <name type="scientific">Calicophoron daubneyi</name>
    <name type="common">Rumen fluke</name>
    <name type="synonym">Paramphistomum daubneyi</name>
    <dbReference type="NCBI Taxonomy" id="300641"/>
    <lineage>
        <taxon>Eukaryota</taxon>
        <taxon>Metazoa</taxon>
        <taxon>Spiralia</taxon>
        <taxon>Lophotrochozoa</taxon>
        <taxon>Platyhelminthes</taxon>
        <taxon>Trematoda</taxon>
        <taxon>Digenea</taxon>
        <taxon>Plagiorchiida</taxon>
        <taxon>Pronocephalata</taxon>
        <taxon>Paramphistomoidea</taxon>
        <taxon>Paramphistomidae</taxon>
        <taxon>Calicophoron</taxon>
    </lineage>
</organism>
<comment type="similarity">
    <text evidence="2">Belongs to the calcium channel flower family.</text>
</comment>
<evidence type="ECO:0000256" key="5">
    <source>
        <dbReference type="ARBA" id="ARBA00023136"/>
    </source>
</evidence>
<dbReference type="SMART" id="SM01077">
    <property type="entry name" value="Cg6151-P"/>
    <property type="match status" value="1"/>
</dbReference>
<reference evidence="7" key="1">
    <citation type="submission" date="2024-06" db="EMBL/GenBank/DDBJ databases">
        <authorList>
            <person name="Liu X."/>
            <person name="Lenzi L."/>
            <person name="Haldenby T S."/>
            <person name="Uol C."/>
        </authorList>
    </citation>
    <scope>NUCLEOTIDE SEQUENCE</scope>
</reference>
<comment type="subcellular location">
    <subcellularLocation>
        <location evidence="1">Endomembrane system</location>
        <topology evidence="1">Multi-pass membrane protein</topology>
    </subcellularLocation>
</comment>
<evidence type="ECO:0000256" key="1">
    <source>
        <dbReference type="ARBA" id="ARBA00004127"/>
    </source>
</evidence>
<dbReference type="GO" id="GO:0016020">
    <property type="term" value="C:membrane"/>
    <property type="evidence" value="ECO:0007669"/>
    <property type="project" value="InterPro"/>
</dbReference>
<gene>
    <name evidence="7" type="ORF">CDAUBV1_LOCUS3800</name>
</gene>
<keyword evidence="4 6" id="KW-1133">Transmembrane helix</keyword>
<dbReference type="AlphaFoldDB" id="A0AAV2T4Q3"/>
<evidence type="ECO:0000256" key="3">
    <source>
        <dbReference type="ARBA" id="ARBA00022692"/>
    </source>
</evidence>
<evidence type="ECO:0000256" key="2">
    <source>
        <dbReference type="ARBA" id="ARBA00010023"/>
    </source>
</evidence>
<sequence>MSEQGPWYMKYAPRALGIFASILCFSMGIFSMISISPSCIVAGVLLILISIIVMLLEASFCCAMVPQLQRVTDFVENRGPVQRIVFYGIAAILPVAMCAGIGTILCLIALGGLCALNVWRYIMERRSRQSGGEPGGVIIGSAPGNVEAGPPAQGGGYGDTGGFRDQMIERAATGAVKGMMSGGYPAGGGGAGGGYSALH</sequence>
<comment type="caution">
    <text evidence="7">The sequence shown here is derived from an EMBL/GenBank/DDBJ whole genome shotgun (WGS) entry which is preliminary data.</text>
</comment>
<dbReference type="GO" id="GO:0016192">
    <property type="term" value="P:vesicle-mediated transport"/>
    <property type="evidence" value="ECO:0007669"/>
    <property type="project" value="TreeGrafter"/>
</dbReference>
<dbReference type="EMBL" id="CAXLJL010000090">
    <property type="protein sequence ID" value="CAL5131385.1"/>
    <property type="molecule type" value="Genomic_DNA"/>
</dbReference>
<evidence type="ECO:0008006" key="9">
    <source>
        <dbReference type="Google" id="ProtNLM"/>
    </source>
</evidence>
<protein>
    <recommendedName>
        <fullName evidence="9">Calcium channel flower</fullName>
    </recommendedName>
</protein>
<feature type="transmembrane region" description="Helical" evidence="6">
    <location>
        <begin position="40"/>
        <end position="66"/>
    </location>
</feature>
<accession>A0AAV2T4Q3</accession>
<feature type="transmembrane region" description="Helical" evidence="6">
    <location>
        <begin position="86"/>
        <end position="119"/>
    </location>
</feature>
<dbReference type="GO" id="GO:0012505">
    <property type="term" value="C:endomembrane system"/>
    <property type="evidence" value="ECO:0007669"/>
    <property type="project" value="UniProtKB-SubCell"/>
</dbReference>
<dbReference type="Proteomes" id="UP001497525">
    <property type="component" value="Unassembled WGS sequence"/>
</dbReference>
<evidence type="ECO:0000256" key="6">
    <source>
        <dbReference type="SAM" id="Phobius"/>
    </source>
</evidence>
<proteinExistence type="inferred from homology"/>